<dbReference type="EMBL" id="CAJVPQ010003522">
    <property type="protein sequence ID" value="CAG8630302.1"/>
    <property type="molecule type" value="Genomic_DNA"/>
</dbReference>
<organism evidence="1 2">
    <name type="scientific">Funneliformis caledonium</name>
    <dbReference type="NCBI Taxonomy" id="1117310"/>
    <lineage>
        <taxon>Eukaryota</taxon>
        <taxon>Fungi</taxon>
        <taxon>Fungi incertae sedis</taxon>
        <taxon>Mucoromycota</taxon>
        <taxon>Glomeromycotina</taxon>
        <taxon>Glomeromycetes</taxon>
        <taxon>Glomerales</taxon>
        <taxon>Glomeraceae</taxon>
        <taxon>Funneliformis</taxon>
    </lineage>
</organism>
<keyword evidence="2" id="KW-1185">Reference proteome</keyword>
<reference evidence="1" key="1">
    <citation type="submission" date="2021-06" db="EMBL/GenBank/DDBJ databases">
        <authorList>
            <person name="Kallberg Y."/>
            <person name="Tangrot J."/>
            <person name="Rosling A."/>
        </authorList>
    </citation>
    <scope>NUCLEOTIDE SEQUENCE</scope>
    <source>
        <strain evidence="1">UK204</strain>
    </source>
</reference>
<protein>
    <submittedName>
        <fullName evidence="1">11567_t:CDS:1</fullName>
    </submittedName>
</protein>
<evidence type="ECO:0000313" key="1">
    <source>
        <dbReference type="EMBL" id="CAG8630302.1"/>
    </source>
</evidence>
<gene>
    <name evidence="1" type="ORF">FCALED_LOCUS10033</name>
</gene>
<dbReference type="AlphaFoldDB" id="A0A9N9D9M7"/>
<sequence length="60" mass="6822">MRNEYVVTILHTAINIIRDSTGEELSMRPEYKVIGDDSTGQKAENLICVTEDKPEQNLIE</sequence>
<comment type="caution">
    <text evidence="1">The sequence shown here is derived from an EMBL/GenBank/DDBJ whole genome shotgun (WGS) entry which is preliminary data.</text>
</comment>
<dbReference type="Proteomes" id="UP000789570">
    <property type="component" value="Unassembled WGS sequence"/>
</dbReference>
<proteinExistence type="predicted"/>
<feature type="non-terminal residue" evidence="1">
    <location>
        <position position="60"/>
    </location>
</feature>
<dbReference type="OrthoDB" id="2341968at2759"/>
<accession>A0A9N9D9M7</accession>
<name>A0A9N9D9M7_9GLOM</name>
<evidence type="ECO:0000313" key="2">
    <source>
        <dbReference type="Proteomes" id="UP000789570"/>
    </source>
</evidence>